<evidence type="ECO:0000313" key="2">
    <source>
        <dbReference type="Proteomes" id="UP001652583"/>
    </source>
</evidence>
<dbReference type="GeneID" id="113601969"/>
<evidence type="ECO:0000256" key="1">
    <source>
        <dbReference type="SAM" id="MobiDB-lite"/>
    </source>
</evidence>
<protein>
    <submittedName>
        <fullName evidence="3">Translation initiation factor IF-2-like isoform X1</fullName>
    </submittedName>
</protein>
<feature type="compositionally biased region" description="Polar residues" evidence="1">
    <location>
        <begin position="163"/>
        <end position="172"/>
    </location>
</feature>
<feature type="region of interest" description="Disordered" evidence="1">
    <location>
        <begin position="1"/>
        <end position="172"/>
    </location>
</feature>
<gene>
    <name evidence="3" type="primary">LOC113601969</name>
</gene>
<proteinExistence type="predicted"/>
<dbReference type="Proteomes" id="UP001652583">
    <property type="component" value="Chromosome B1"/>
</dbReference>
<dbReference type="RefSeq" id="XP_053073684.1">
    <property type="nucleotide sequence ID" value="XM_053217709.1"/>
</dbReference>
<feature type="region of interest" description="Disordered" evidence="1">
    <location>
        <begin position="237"/>
        <end position="260"/>
    </location>
</feature>
<keyword evidence="2" id="KW-1185">Reference proteome</keyword>
<name>A0ABM3PPT8_ACIJB</name>
<accession>A0ABM3PPT8</accession>
<evidence type="ECO:0000313" key="3">
    <source>
        <dbReference type="RefSeq" id="XP_053073684.1"/>
    </source>
</evidence>
<organism evidence="2 3">
    <name type="scientific">Acinonyx jubatus</name>
    <name type="common">Cheetah</name>
    <dbReference type="NCBI Taxonomy" id="32536"/>
    <lineage>
        <taxon>Eukaryota</taxon>
        <taxon>Metazoa</taxon>
        <taxon>Chordata</taxon>
        <taxon>Craniata</taxon>
        <taxon>Vertebrata</taxon>
        <taxon>Euteleostomi</taxon>
        <taxon>Mammalia</taxon>
        <taxon>Eutheria</taxon>
        <taxon>Laurasiatheria</taxon>
        <taxon>Carnivora</taxon>
        <taxon>Feliformia</taxon>
        <taxon>Felidae</taxon>
        <taxon>Felinae</taxon>
        <taxon>Acinonyx</taxon>
    </lineage>
</organism>
<feature type="compositionally biased region" description="Low complexity" evidence="1">
    <location>
        <begin position="41"/>
        <end position="63"/>
    </location>
</feature>
<reference evidence="3" key="1">
    <citation type="submission" date="2025-08" db="UniProtKB">
        <authorList>
            <consortium name="RefSeq"/>
        </authorList>
    </citation>
    <scope>IDENTIFICATION</scope>
    <source>
        <tissue evidence="3">Blood</tissue>
    </source>
</reference>
<feature type="compositionally biased region" description="Pro residues" evidence="1">
    <location>
        <begin position="27"/>
        <end position="36"/>
    </location>
</feature>
<sequence length="260" mass="26832">MAGRRREHTKEAASAGNKKLAGASPERPLPPCPPPRVTLGASAPTPASVSPAALQLNAGTAARRGGGGPQRGVRTSVACAAPGSRSHADSWAGSRARGRPGRASGPRGVGCAPEGRRAEASAGREAVRTPHPPGSGWPPRLREARLTWSGSGPAAANADAVQRRSTSGNHGGETLQQDAAASAAIHFRSGGLGSTPGASPLAAAPRTPVVYRCRSRPPRTCSHWGWAGFQENRRELGRHRRPSLKAGTLQAKVSQPRLRC</sequence>